<gene>
    <name evidence="1" type="ORF">EVOR1521_LOCUS20767</name>
</gene>
<evidence type="ECO:0000313" key="1">
    <source>
        <dbReference type="EMBL" id="CAJ1396553.1"/>
    </source>
</evidence>
<dbReference type="EMBL" id="CAUJNA010003236">
    <property type="protein sequence ID" value="CAJ1396553.1"/>
    <property type="molecule type" value="Genomic_DNA"/>
</dbReference>
<sequence length="208" mass="23755">MLKEWNQNCPRIRKARTGAVMGEVTLLDDELPVEFGGPRDTIVLDPSPHSDMDVYDPADAYKLKQPMTGLHIEMALCLHHDGFRDTFWARHLNSRKNLQNRTEDMLAKEPKTPCAIDLLVGAVEHLAATLTVPIWTPGDEMFANQAMLADADHLVQRTHTLLHELLFELRKVQREPGTPDATGFLRSRLLRQHRSWDDYHASFLAKQD</sequence>
<protein>
    <submittedName>
        <fullName evidence="1">Uncharacterized protein</fullName>
    </submittedName>
</protein>
<evidence type="ECO:0000313" key="2">
    <source>
        <dbReference type="Proteomes" id="UP001178507"/>
    </source>
</evidence>
<name>A0AA36J109_9DINO</name>
<reference evidence="1" key="1">
    <citation type="submission" date="2023-08" db="EMBL/GenBank/DDBJ databases">
        <authorList>
            <person name="Chen Y."/>
            <person name="Shah S."/>
            <person name="Dougan E. K."/>
            <person name="Thang M."/>
            <person name="Chan C."/>
        </authorList>
    </citation>
    <scope>NUCLEOTIDE SEQUENCE</scope>
</reference>
<accession>A0AA36J109</accession>
<organism evidence="1 2">
    <name type="scientific">Effrenium voratum</name>
    <dbReference type="NCBI Taxonomy" id="2562239"/>
    <lineage>
        <taxon>Eukaryota</taxon>
        <taxon>Sar</taxon>
        <taxon>Alveolata</taxon>
        <taxon>Dinophyceae</taxon>
        <taxon>Suessiales</taxon>
        <taxon>Symbiodiniaceae</taxon>
        <taxon>Effrenium</taxon>
    </lineage>
</organism>
<keyword evidence="2" id="KW-1185">Reference proteome</keyword>
<dbReference type="Proteomes" id="UP001178507">
    <property type="component" value="Unassembled WGS sequence"/>
</dbReference>
<dbReference type="AlphaFoldDB" id="A0AA36J109"/>
<proteinExistence type="predicted"/>
<comment type="caution">
    <text evidence="1">The sequence shown here is derived from an EMBL/GenBank/DDBJ whole genome shotgun (WGS) entry which is preliminary data.</text>
</comment>